<comment type="caution">
    <text evidence="3">The sequence shown here is derived from an EMBL/GenBank/DDBJ whole genome shotgun (WGS) entry which is preliminary data.</text>
</comment>
<feature type="compositionally biased region" description="Low complexity" evidence="1">
    <location>
        <begin position="192"/>
        <end position="215"/>
    </location>
</feature>
<dbReference type="InterPro" id="IPR000008">
    <property type="entry name" value="C2_dom"/>
</dbReference>
<dbReference type="PANTHER" id="PTHR32246">
    <property type="entry name" value="INGRESSION PROTEIN FIC1"/>
    <property type="match status" value="1"/>
</dbReference>
<protein>
    <recommendedName>
        <fullName evidence="2">C2 domain-containing protein</fullName>
    </recommendedName>
</protein>
<feature type="region of interest" description="Disordered" evidence="1">
    <location>
        <begin position="145"/>
        <end position="277"/>
    </location>
</feature>
<gene>
    <name evidence="3" type="ORF">KP509_23G022200</name>
</gene>
<feature type="domain" description="C2" evidence="2">
    <location>
        <begin position="1"/>
        <end position="118"/>
    </location>
</feature>
<evidence type="ECO:0000256" key="1">
    <source>
        <dbReference type="SAM" id="MobiDB-lite"/>
    </source>
</evidence>
<organism evidence="3 4">
    <name type="scientific">Ceratopteris richardii</name>
    <name type="common">Triangle waterfern</name>
    <dbReference type="NCBI Taxonomy" id="49495"/>
    <lineage>
        <taxon>Eukaryota</taxon>
        <taxon>Viridiplantae</taxon>
        <taxon>Streptophyta</taxon>
        <taxon>Embryophyta</taxon>
        <taxon>Tracheophyta</taxon>
        <taxon>Polypodiopsida</taxon>
        <taxon>Polypodiidae</taxon>
        <taxon>Polypodiales</taxon>
        <taxon>Pteridineae</taxon>
        <taxon>Pteridaceae</taxon>
        <taxon>Parkerioideae</taxon>
        <taxon>Ceratopteris</taxon>
    </lineage>
</organism>
<reference evidence="3 4" key="1">
    <citation type="submission" date="2021-08" db="EMBL/GenBank/DDBJ databases">
        <title>WGS assembly of Ceratopteris richardii.</title>
        <authorList>
            <person name="Marchant D.B."/>
            <person name="Chen G."/>
            <person name="Jenkins J."/>
            <person name="Shu S."/>
            <person name="Leebens-Mack J."/>
            <person name="Grimwood J."/>
            <person name="Schmutz J."/>
            <person name="Soltis P."/>
            <person name="Soltis D."/>
            <person name="Chen Z.-H."/>
        </authorList>
    </citation>
    <scope>NUCLEOTIDE SEQUENCE [LARGE SCALE GENOMIC DNA]</scope>
    <source>
        <strain evidence="3">Whitten #5841</strain>
        <tissue evidence="3">Leaf</tissue>
    </source>
</reference>
<evidence type="ECO:0000313" key="3">
    <source>
        <dbReference type="EMBL" id="KAH7301369.1"/>
    </source>
</evidence>
<feature type="compositionally biased region" description="Basic and acidic residues" evidence="1">
    <location>
        <begin position="159"/>
        <end position="189"/>
    </location>
</feature>
<dbReference type="OMA" id="DTCPNWD"/>
<feature type="region of interest" description="Disordered" evidence="1">
    <location>
        <begin position="89"/>
        <end position="110"/>
    </location>
</feature>
<dbReference type="EMBL" id="CM035428">
    <property type="protein sequence ID" value="KAH7301369.1"/>
    <property type="molecule type" value="Genomic_DNA"/>
</dbReference>
<dbReference type="Pfam" id="PF00168">
    <property type="entry name" value="C2"/>
    <property type="match status" value="1"/>
</dbReference>
<evidence type="ECO:0000259" key="2">
    <source>
        <dbReference type="PROSITE" id="PS50004"/>
    </source>
</evidence>
<feature type="compositionally biased region" description="Acidic residues" evidence="1">
    <location>
        <begin position="94"/>
        <end position="104"/>
    </location>
</feature>
<dbReference type="PROSITE" id="PS50004">
    <property type="entry name" value="C2"/>
    <property type="match status" value="1"/>
</dbReference>
<dbReference type="PANTHER" id="PTHR32246:SF20">
    <property type="entry name" value="CALCIUM-DEPENDENT LIPID-BINDING (CALB DOMAIN) FAMILY PROTEIN"/>
    <property type="match status" value="1"/>
</dbReference>
<dbReference type="Proteomes" id="UP000825935">
    <property type="component" value="Chromosome 23"/>
</dbReference>
<feature type="region of interest" description="Disordered" evidence="1">
    <location>
        <begin position="312"/>
        <end position="333"/>
    </location>
</feature>
<name>A0A8T2RXR7_CERRI</name>
<evidence type="ECO:0000313" key="4">
    <source>
        <dbReference type="Proteomes" id="UP000825935"/>
    </source>
</evidence>
<dbReference type="AlphaFoldDB" id="A0A8T2RXR7"/>
<feature type="compositionally biased region" description="Pro residues" evidence="1">
    <location>
        <begin position="224"/>
        <end position="245"/>
    </location>
</feature>
<dbReference type="SMART" id="SM00239">
    <property type="entry name" value="C2"/>
    <property type="match status" value="1"/>
</dbReference>
<proteinExistence type="predicted"/>
<keyword evidence="4" id="KW-1185">Reference proteome</keyword>
<feature type="compositionally biased region" description="Acidic residues" evidence="1">
    <location>
        <begin position="315"/>
        <end position="333"/>
    </location>
</feature>
<dbReference type="OrthoDB" id="1915999at2759"/>
<dbReference type="Gene3D" id="2.60.40.150">
    <property type="entry name" value="C2 domain"/>
    <property type="match status" value="1"/>
</dbReference>
<accession>A0A8T2RXR7</accession>
<dbReference type="InterPro" id="IPR035892">
    <property type="entry name" value="C2_domain_sf"/>
</dbReference>
<sequence length="333" mass="36658">MATVEIELYISCAHDLKNVNWKHGDLKPYVAAWIENGPSYSQDSPESKRVRTEVDINSDTNPTWEQEFTLPVLKEEIRDAQLMLEVRHNRHPDEDDESPTEEDGVSAAKKEKKRAKKAKVGWASLLLHEVADAGGFDERLDYTVKLERPSGRPQGKLELSIRLRERSRWSERSGAERERSRNGYGEQRDWYPGQSAPSGAPYSSPYPTQPYPAGGYYPGYGGPPQAPAYAPPPYGGYPSPPPYAAPPNEAFYGQPPPPNYGYYGQPTPSDGGYQYGPPPAKSKFGGMGTGLAVGALAGAVGGLALNEYIDHKEDEAAEEQAEEDAEAYGLDDY</sequence>
<dbReference type="SUPFAM" id="SSF49562">
    <property type="entry name" value="C2 domain (Calcium/lipid-binding domain, CaLB)"/>
    <property type="match status" value="1"/>
</dbReference>